<comment type="caution">
    <text evidence="3">The sequence shown here is derived from an EMBL/GenBank/DDBJ whole genome shotgun (WGS) entry which is preliminary data.</text>
</comment>
<evidence type="ECO:0000313" key="3">
    <source>
        <dbReference type="EMBL" id="MEQ3363019.1"/>
    </source>
</evidence>
<sequence>MTGGELTADLFGGVAALFGIGGDDARAAGSEETVVDDSTLSSWREYLTDESGNYTTENIGRVWTDKTVQDEDITLSPTPITVSKGDSDFLVALSALSSTSNMTTVSDKPLDIVLVLDTSGSMAEGFGDGESVYRPAYNITTSFIGGETYYAKVGDGYQRIEAERGGLFEGFEFKYWKLDGERVEPKTSEDDADPNHIQFYTYGQLTKLNALQDAAAGFIDATAEQNSQIVDPDKKHSVSIVSYASGSTVRQQLTVCEGAAAQTMKNAVNRLSANGATYADDGMESAQSVLTGNDARSDAQKVVIFFTDGEPNHQNGFDGSVANDAIATAGALKASDTFVYTIGVMQGADPGDTRENFNAYMNGMSSNYPNAQSYTNLGQRAEGDYYKAATDADELNTIFQEISQEIQQAATGSPTEVGGEDPAKSGYITFTDQLGDYMQVDDFKTIVYADNRFDNPTKTTSDDRSTDTYVFSGKVDGNNLYDEGDMSHLVITVVHGDGAAGDRVTVQIPAELIPLRNFQVSEKDGVMSMDVTEAYPIRVFYGVSLKDEAGQMLENPDEAMREYLAAHQAGGGKVAFYSNAYTAGEADGDTVSEFEPADTNDFYYFTADTLLLHEDGSPVSYGEEIRPYTVYKYERAFYVENSNGTVELKTSETKLVGESSHTILANSLKRGSDGNAYIEAGTPRLTRINDFTSTSKASNKTGTAENVINPTWAEGDEFIDFNHIDVRLGNNGKLAVEQPGTLAVTKTATVAGGYTGPADLADVDFAFDISIPNAANRELNAEVRNAEGAVVSDPDWKLAFDSQGKASHSLKNGETLFVFGLSAGDSYTVAESADAMPDGFAQKSATGDAGTIAAGETAIASFANEYSAQATTVSGDAFQARKDINDWPAGASFEFRLTALAASAPLPQGLTGGTDDNGNAYVSKSVSDGAVFSFGDVEFSKPGQYAYLITERTPDEADRELGVSYSDAVYRIDVTVTDDGAGKLSAAYEMKNTYDTSGLPIADPPVIGDNIAVITNQYHLDSTKIGPLGDKVYTDNGDNGLTMGMFSFKIKPLTANAPIPTDGAGDPLVQEGEYYYTTNAGDGSIAFDQIEFTQQHEGETYVYEISEDIPEAATADNGYTVAGMKYDPRVYYAHVSVSKETAAGGAAVKATIVYRESAELDSAIVDVPNNRMKFENSYTPDPAKLEGENAIRGQKTLSGRDWSNDEFEFALTAANEAAVDGLAADTVVFGGDAAAEQLTARATDASHDFGFGSIEFAEPGVYAFNVNEVGMPDDGSGGLTYDRHTATVTVTVTDDKQGHLQASVSYDNSRATTDADKAETGAAAFTNVYSASIDYGAAGGLSVSKILSGRDMKASEFGFTIEGADDASEAKLAQSDRSFGNGAARDGIASVMKKLSSLRFTQAEAGNTYAFIVDEADGAAADNGITYDKSQYRVAIEVFDDGDGTMHAVTTVKRTMAADGQAADELIGTYNSDNSATEGSPLVEFGNAYAPESVEVDVSAHAKLYKILDGRAWLAEDSFSFDIEKASVDGATSGDAFDAMPSFDQPRVTLSGADFAGTESGESVEFGFGSVTFGKAGTYVYQVTEDKAGTVENGISYSSNIATVTIVIADPGDGHLVLERVRVGNDTFTNTYKSELNYPGAVDLAVTKTLDGHALEEDQFQFRVKGQGLPDEGIVFGNSAPDADGTATMKLPDTFLHFTQQDSGSTFVLEFAEMGADGQPGTGGEQGGYVYDATVHSVEITPIDNGDGTMSASTNVVTKKADGTTSEQAFEWKPGDADVAVTLPFANSYSAESAYDAAASIDATKTLAGRDMRADEFSFEVVTRAVDGAQGFTEQVAARGGNASADRGQPGSVTFASVDDSMIYDAEKLDAAVGSYATKAVVDGKQTWTLNYTARELVGADDLPAGVAAVAGKTSFDFTVVVTDQNDGTLSVSVEYPDGAIAFENEYAATMPDDKKVATDALFSKVLDGRAWNDSDAFAFELTAVTPGAPMPDGQTGETTLEDLGGTEEGQAVPFGFGTIGFAADDMDGQETKDFVYEVTEVDPGEGNRIPGVIYSANKATLTVTVTDDGEGTLSAVAKVENATFINSYESSVDYSALGGLRISKTLNGRDMEKDLFSFTVKALDTQDGPTAAEAAEKLGIAEGGSTYKNGFAAQGDAFVIDLLGKGVEFTQEDDGKTYTYEVAEVNGGKLGYTYDDAPRTVTIAVSDNGDATLTVTTVVEKGGQEVDRQVITTGEAVARPATVELVNEYNDVPVIVGQGGVAINAIKQLANHSLDGYQFSFNVIDAKGGIVTSGMSDPSGAINFNPVKYTTDRLNADVAAGLATETKDGTVYTYTYDYTVSEDTGSLPAGISGVATSFRIQVSVIDDGTGSLEAAVTYPADSGDQLVFKNVYGTDGRASVDIAGGKTYKVESGDNAPSIVGEYTFEIEGSDGAPLPAKTTANNDASGMVSFGEIVYTMENVFGETGSALASDGAVAQSAERSKTFTYTVRESGDVPGVSNDPEAAKTFSVTVTDHGDGTLSAEASRLPNGLNFEFVNTYSVDPLSFDASADIDARKVLEGRALNAGEFEFELVDGDTVVSLGKNDAEGAISFEPITYTEPGTYTYQVREKDNALGGIEYDKSVFAVTVVVEDNGDATMSADAMVDDGGEIVFENFYEAAPTSAALGASKVLEGRDLADGEFSFSLIDASGTVLEEASNDADGQIAFSPIAFDEAGTYRFTVEEVLPEDDDGALDGVQHDGVTYDDTSFGITVTVVDSGRGVLEASVAYDAGAPMFANVFSDAKPLPGPAPDSDGSAIVSTGDGALGIIGGLAALSATAVAVAGFALVRTRKNRGGLHR</sequence>
<dbReference type="InterPro" id="IPR052229">
    <property type="entry name" value="Collagen-VI/PIF"/>
</dbReference>
<keyword evidence="1" id="KW-0472">Membrane</keyword>
<dbReference type="Gene3D" id="3.40.50.410">
    <property type="entry name" value="von Willebrand factor, type A domain"/>
    <property type="match status" value="1"/>
</dbReference>
<evidence type="ECO:0000256" key="1">
    <source>
        <dbReference type="SAM" id="Phobius"/>
    </source>
</evidence>
<accession>A0ABV1JD61</accession>
<dbReference type="Pfam" id="PF12892">
    <property type="entry name" value="FctA"/>
    <property type="match status" value="13"/>
</dbReference>
<dbReference type="PANTHER" id="PTHR22588">
    <property type="entry name" value="VWFA DOMAIN-CONTAINING PROTEIN"/>
    <property type="match status" value="1"/>
</dbReference>
<dbReference type="Pfam" id="PF00092">
    <property type="entry name" value="VWA"/>
    <property type="match status" value="1"/>
</dbReference>
<dbReference type="InterPro" id="IPR055382">
    <property type="entry name" value="DUF7601"/>
</dbReference>
<dbReference type="CDD" id="cd00198">
    <property type="entry name" value="vWFA"/>
    <property type="match status" value="1"/>
</dbReference>
<dbReference type="SUPFAM" id="SSF53300">
    <property type="entry name" value="vWA-like"/>
    <property type="match status" value="1"/>
</dbReference>
<dbReference type="NCBIfam" id="TIGR03786">
    <property type="entry name" value="strep_pil_rpt"/>
    <property type="match status" value="5"/>
</dbReference>
<dbReference type="Gene3D" id="2.60.40.3050">
    <property type="match status" value="13"/>
</dbReference>
<dbReference type="SMART" id="SM00327">
    <property type="entry name" value="VWA"/>
    <property type="match status" value="1"/>
</dbReference>
<dbReference type="Gene3D" id="2.60.40.1140">
    <property type="entry name" value="Collagen-binding surface protein Cna, B-type domain"/>
    <property type="match status" value="1"/>
</dbReference>
<feature type="domain" description="VWFA" evidence="2">
    <location>
        <begin position="111"/>
        <end position="402"/>
    </location>
</feature>
<keyword evidence="1" id="KW-0812">Transmembrane</keyword>
<feature type="transmembrane region" description="Helical" evidence="1">
    <location>
        <begin position="2805"/>
        <end position="2828"/>
    </location>
</feature>
<organism evidence="3 4">
    <name type="scientific">Raoultibacter massiliensis</name>
    <dbReference type="NCBI Taxonomy" id="1852371"/>
    <lineage>
        <taxon>Bacteria</taxon>
        <taxon>Bacillati</taxon>
        <taxon>Actinomycetota</taxon>
        <taxon>Coriobacteriia</taxon>
        <taxon>Eggerthellales</taxon>
        <taxon>Eggerthellaceae</taxon>
        <taxon>Raoultibacter</taxon>
    </lineage>
</organism>
<keyword evidence="4" id="KW-1185">Reference proteome</keyword>
<dbReference type="EMBL" id="JBBNOP010000006">
    <property type="protein sequence ID" value="MEQ3363019.1"/>
    <property type="molecule type" value="Genomic_DNA"/>
</dbReference>
<dbReference type="InterPro" id="IPR036465">
    <property type="entry name" value="vWFA_dom_sf"/>
</dbReference>
<dbReference type="InterPro" id="IPR038174">
    <property type="entry name" value="Strep_pil_link_sf"/>
</dbReference>
<keyword evidence="1" id="KW-1133">Transmembrane helix</keyword>
<proteinExistence type="predicted"/>
<dbReference type="Proteomes" id="UP001487305">
    <property type="component" value="Unassembled WGS sequence"/>
</dbReference>
<dbReference type="RefSeq" id="WP_349227458.1">
    <property type="nucleotide sequence ID" value="NZ_JBBNOP010000006.1"/>
</dbReference>
<name>A0ABV1JD61_9ACTN</name>
<dbReference type="InterPro" id="IPR022464">
    <property type="entry name" value="Strep_pil_isopept_link"/>
</dbReference>
<dbReference type="PANTHER" id="PTHR22588:SF3">
    <property type="entry name" value="VWFA DOMAIN-CONTAINING PROTEIN"/>
    <property type="match status" value="1"/>
</dbReference>
<dbReference type="PROSITE" id="PS50234">
    <property type="entry name" value="VWFA"/>
    <property type="match status" value="1"/>
</dbReference>
<dbReference type="InterPro" id="IPR002035">
    <property type="entry name" value="VWF_A"/>
</dbReference>
<protein>
    <submittedName>
        <fullName evidence="3">FctA domain-containing protein</fullName>
    </submittedName>
</protein>
<evidence type="ECO:0000259" key="2">
    <source>
        <dbReference type="PROSITE" id="PS50234"/>
    </source>
</evidence>
<dbReference type="Pfam" id="PF24547">
    <property type="entry name" value="DUF7601"/>
    <property type="match status" value="1"/>
</dbReference>
<gene>
    <name evidence="3" type="ORF">AAA083_08525</name>
</gene>
<evidence type="ECO:0000313" key="4">
    <source>
        <dbReference type="Proteomes" id="UP001487305"/>
    </source>
</evidence>
<reference evidence="3 4" key="1">
    <citation type="submission" date="2024-04" db="EMBL/GenBank/DDBJ databases">
        <title>Human intestinal bacterial collection.</title>
        <authorList>
            <person name="Pauvert C."/>
            <person name="Hitch T.C.A."/>
            <person name="Clavel T."/>
        </authorList>
    </citation>
    <scope>NUCLEOTIDE SEQUENCE [LARGE SCALE GENOMIC DNA]</scope>
    <source>
        <strain evidence="3 4">CLA-KB-H42</strain>
    </source>
</reference>